<evidence type="ECO:0000313" key="2">
    <source>
        <dbReference type="Proteomes" id="UP000005239"/>
    </source>
</evidence>
<accession>A0A2A6BVL4</accession>
<dbReference type="Gene3D" id="3.30.420.10">
    <property type="entry name" value="Ribonuclease H-like superfamily/Ribonuclease H"/>
    <property type="match status" value="1"/>
</dbReference>
<reference evidence="2" key="1">
    <citation type="journal article" date="2008" name="Nat. Genet.">
        <title>The Pristionchus pacificus genome provides a unique perspective on nematode lifestyle and parasitism.</title>
        <authorList>
            <person name="Dieterich C."/>
            <person name="Clifton S.W."/>
            <person name="Schuster L.N."/>
            <person name="Chinwalla A."/>
            <person name="Delehaunty K."/>
            <person name="Dinkelacker I."/>
            <person name="Fulton L."/>
            <person name="Fulton R."/>
            <person name="Godfrey J."/>
            <person name="Minx P."/>
            <person name="Mitreva M."/>
            <person name="Roeseler W."/>
            <person name="Tian H."/>
            <person name="Witte H."/>
            <person name="Yang S.P."/>
            <person name="Wilson R.K."/>
            <person name="Sommer R.J."/>
        </authorList>
    </citation>
    <scope>NUCLEOTIDE SEQUENCE [LARGE SCALE GENOMIC DNA]</scope>
    <source>
        <strain evidence="2">PS312</strain>
    </source>
</reference>
<dbReference type="InterPro" id="IPR052338">
    <property type="entry name" value="Transposase_5"/>
</dbReference>
<dbReference type="OrthoDB" id="6072806at2759"/>
<accession>A0A8R1V1E1</accession>
<dbReference type="PANTHER" id="PTHR23022">
    <property type="entry name" value="TRANSPOSABLE ELEMENT-RELATED"/>
    <property type="match status" value="1"/>
</dbReference>
<organism evidence="1 2">
    <name type="scientific">Pristionchus pacificus</name>
    <name type="common">Parasitic nematode worm</name>
    <dbReference type="NCBI Taxonomy" id="54126"/>
    <lineage>
        <taxon>Eukaryota</taxon>
        <taxon>Metazoa</taxon>
        <taxon>Ecdysozoa</taxon>
        <taxon>Nematoda</taxon>
        <taxon>Chromadorea</taxon>
        <taxon>Rhabditida</taxon>
        <taxon>Rhabditina</taxon>
        <taxon>Diplogasteromorpha</taxon>
        <taxon>Diplogasteroidea</taxon>
        <taxon>Neodiplogasteridae</taxon>
        <taxon>Pristionchus</taxon>
    </lineage>
</organism>
<sequence length="210" mass="24670">DRISHTTVRRILLNKGEKKSRKQYAPTSVPKELHPTVKLLVDSLYEEENTRTTEEIVQIIKEKKYRAIGSREPSQVKPDVVANMREEISLRQFRVRYGHAVRLVNQLIRMIYCEKKIQEGEQFLTHVFTDESYIQLGKNSRTCFVKHRHQSIKPAPKHVQKLLIWGGISVRGPSPIMILRGKDSIVDSGKYQMILHTKYLQWSRYQLFDK</sequence>
<dbReference type="InterPro" id="IPR036397">
    <property type="entry name" value="RNaseH_sf"/>
</dbReference>
<dbReference type="GO" id="GO:0003676">
    <property type="term" value="F:nucleic acid binding"/>
    <property type="evidence" value="ECO:0007669"/>
    <property type="project" value="InterPro"/>
</dbReference>
<protein>
    <submittedName>
        <fullName evidence="1">Uncharacterized protein</fullName>
    </submittedName>
</protein>
<dbReference type="AlphaFoldDB" id="A0A2A6BVL4"/>
<dbReference type="EnsemblMetazoa" id="PPA43370.1">
    <property type="protein sequence ID" value="PPA43370.1"/>
    <property type="gene ID" value="WBGene00281739"/>
</dbReference>
<keyword evidence="2" id="KW-1185">Reference proteome</keyword>
<proteinExistence type="predicted"/>
<name>A0A2A6BVL4_PRIPA</name>
<dbReference type="Proteomes" id="UP000005239">
    <property type="component" value="Unassembled WGS sequence"/>
</dbReference>
<gene>
    <name evidence="1" type="primary">WBGene00281739</name>
</gene>
<evidence type="ECO:0000313" key="1">
    <source>
        <dbReference type="EnsemblMetazoa" id="PPA43370.1"/>
    </source>
</evidence>
<reference evidence="1" key="2">
    <citation type="submission" date="2022-06" db="UniProtKB">
        <authorList>
            <consortium name="EnsemblMetazoa"/>
        </authorList>
    </citation>
    <scope>IDENTIFICATION</scope>
    <source>
        <strain evidence="1">PS312</strain>
    </source>
</reference>
<dbReference type="PANTHER" id="PTHR23022:SF135">
    <property type="entry name" value="SI:DKEY-77F5.3"/>
    <property type="match status" value="1"/>
</dbReference>